<sequence length="348" mass="39061">MGIRGDDADIARRYEKFGSNKYETPPVKSFFHFLKDAPKQVINVIHLTCAAASLGFGIKTRGLKEGWYEGGSIFAGVIVFISISAASNFYRSRHFNLLSPKVVLNNVQVDVVRNGRKQRMSMFEILVGDVICLKHGDQVPADGLYLDGHCLQVDELSLTGHSDRYVAVNSSNNPFLVSGTKVCMVEGDAWMLVTSVGNNTVLGEILNHMNLVTGEQMNPRTRLDNLVSSMFLLYCLICTFKNIFSVFQENLVCILFLLDGPGSLSKLNRTHRLTFPNIYRSIIQPFLSKKAVAKKHCTSSTVNDNVNLGNNFFKIDQKVSLSFSRRKISIDFKSLEELLEWLMPCIRM</sequence>
<keyword evidence="2" id="KW-1185">Reference proteome</keyword>
<dbReference type="EMBL" id="CM047742">
    <property type="protein sequence ID" value="KAJ0034771.1"/>
    <property type="molecule type" value="Genomic_DNA"/>
</dbReference>
<organism evidence="1 2">
    <name type="scientific">Pistacia integerrima</name>
    <dbReference type="NCBI Taxonomy" id="434235"/>
    <lineage>
        <taxon>Eukaryota</taxon>
        <taxon>Viridiplantae</taxon>
        <taxon>Streptophyta</taxon>
        <taxon>Embryophyta</taxon>
        <taxon>Tracheophyta</taxon>
        <taxon>Spermatophyta</taxon>
        <taxon>Magnoliopsida</taxon>
        <taxon>eudicotyledons</taxon>
        <taxon>Gunneridae</taxon>
        <taxon>Pentapetalae</taxon>
        <taxon>rosids</taxon>
        <taxon>malvids</taxon>
        <taxon>Sapindales</taxon>
        <taxon>Anacardiaceae</taxon>
        <taxon>Pistacia</taxon>
    </lineage>
</organism>
<evidence type="ECO:0000313" key="2">
    <source>
        <dbReference type="Proteomes" id="UP001163603"/>
    </source>
</evidence>
<gene>
    <name evidence="1" type="ORF">Pint_24728</name>
</gene>
<name>A0ACC0YCD2_9ROSI</name>
<protein>
    <submittedName>
        <fullName evidence="1">Uncharacterized protein</fullName>
    </submittedName>
</protein>
<proteinExistence type="predicted"/>
<dbReference type="Proteomes" id="UP001163603">
    <property type="component" value="Chromosome 7"/>
</dbReference>
<comment type="caution">
    <text evidence="1">The sequence shown here is derived from an EMBL/GenBank/DDBJ whole genome shotgun (WGS) entry which is preliminary data.</text>
</comment>
<reference evidence="2" key="1">
    <citation type="journal article" date="2023" name="G3 (Bethesda)">
        <title>Genome assembly and association tests identify interacting loci associated with vigor, precocity, and sex in interspecific pistachio rootstocks.</title>
        <authorList>
            <person name="Palmer W."/>
            <person name="Jacygrad E."/>
            <person name="Sagayaradj S."/>
            <person name="Cavanaugh K."/>
            <person name="Han R."/>
            <person name="Bertier L."/>
            <person name="Beede B."/>
            <person name="Kafkas S."/>
            <person name="Golino D."/>
            <person name="Preece J."/>
            <person name="Michelmore R."/>
        </authorList>
    </citation>
    <scope>NUCLEOTIDE SEQUENCE [LARGE SCALE GENOMIC DNA]</scope>
</reference>
<accession>A0ACC0YCD2</accession>
<evidence type="ECO:0000313" key="1">
    <source>
        <dbReference type="EMBL" id="KAJ0034771.1"/>
    </source>
</evidence>